<evidence type="ECO:0000256" key="8">
    <source>
        <dbReference type="ARBA" id="ARBA00022776"/>
    </source>
</evidence>
<dbReference type="GO" id="GO:0010212">
    <property type="term" value="P:response to ionizing radiation"/>
    <property type="evidence" value="ECO:0007669"/>
    <property type="project" value="UniProtKB-UniRule"/>
</dbReference>
<evidence type="ECO:0000256" key="14">
    <source>
        <dbReference type="ARBA" id="ARBA00025766"/>
    </source>
</evidence>
<dbReference type="GO" id="GO:0070531">
    <property type="term" value="C:BRCA1-A complex"/>
    <property type="evidence" value="ECO:0007669"/>
    <property type="project" value="UniProtKB-UniRule"/>
</dbReference>
<organism evidence="16 17">
    <name type="scientific">Octopus sinensis</name>
    <name type="common">East Asian common octopus</name>
    <dbReference type="NCBI Taxonomy" id="2607531"/>
    <lineage>
        <taxon>Eukaryota</taxon>
        <taxon>Metazoa</taxon>
        <taxon>Spiralia</taxon>
        <taxon>Lophotrochozoa</taxon>
        <taxon>Mollusca</taxon>
        <taxon>Cephalopoda</taxon>
        <taxon>Coleoidea</taxon>
        <taxon>Octopodiformes</taxon>
        <taxon>Octopoda</taxon>
        <taxon>Incirrata</taxon>
        <taxon>Octopodidae</taxon>
        <taxon>Octopus</taxon>
    </lineage>
</organism>
<dbReference type="KEGG" id="osn:115217324"/>
<reference evidence="17" key="1">
    <citation type="submission" date="2025-08" db="UniProtKB">
        <authorList>
            <consortium name="RefSeq"/>
        </authorList>
    </citation>
    <scope>IDENTIFICATION</scope>
</reference>
<name>A0A6P7SXA2_9MOLL</name>
<dbReference type="GO" id="GO:0006325">
    <property type="term" value="P:chromatin organization"/>
    <property type="evidence" value="ECO:0007669"/>
    <property type="project" value="UniProtKB-UniRule"/>
</dbReference>
<keyword evidence="6" id="KW-0677">Repeat</keyword>
<evidence type="ECO:0000256" key="10">
    <source>
        <dbReference type="ARBA" id="ARBA00022853"/>
    </source>
</evidence>
<dbReference type="GO" id="GO:0006915">
    <property type="term" value="P:apoptotic process"/>
    <property type="evidence" value="ECO:0007669"/>
    <property type="project" value="UniProtKB-UniRule"/>
</dbReference>
<evidence type="ECO:0000256" key="2">
    <source>
        <dbReference type="ARBA" id="ARBA00019438"/>
    </source>
</evidence>
<comment type="domain">
    <text evidence="15">Contains 2 ubiquitin-conjugating enzyme family-like (UEV-like) regions. These regions lack the critical Cys residues required for ubiquitination but retain the ability to bind ubiquitin.</text>
</comment>
<keyword evidence="4 15" id="KW-0132">Cell division</keyword>
<evidence type="ECO:0000256" key="9">
    <source>
        <dbReference type="ARBA" id="ARBA00022786"/>
    </source>
</evidence>
<keyword evidence="7 15" id="KW-0227">DNA damage</keyword>
<keyword evidence="12 15" id="KW-0539">Nucleus</keyword>
<keyword evidence="8 15" id="KW-0498">Mitosis</keyword>
<dbReference type="GO" id="GO:0045739">
    <property type="term" value="P:positive regulation of DNA repair"/>
    <property type="evidence" value="ECO:0007669"/>
    <property type="project" value="UniProtKB-UniRule"/>
</dbReference>
<evidence type="ECO:0000256" key="5">
    <source>
        <dbReference type="ARBA" id="ARBA00022703"/>
    </source>
</evidence>
<dbReference type="GO" id="GO:0007095">
    <property type="term" value="P:mitotic G2 DNA damage checkpoint signaling"/>
    <property type="evidence" value="ECO:0007669"/>
    <property type="project" value="UniProtKB-UniRule"/>
</dbReference>
<evidence type="ECO:0000256" key="15">
    <source>
        <dbReference type="RuleBase" id="RU368019"/>
    </source>
</evidence>
<accession>A0A6P7SXA2</accession>
<evidence type="ECO:0000256" key="4">
    <source>
        <dbReference type="ARBA" id="ARBA00022618"/>
    </source>
</evidence>
<keyword evidence="11 15" id="KW-0234">DNA repair</keyword>
<evidence type="ECO:0000313" key="16">
    <source>
        <dbReference type="Proteomes" id="UP000515154"/>
    </source>
</evidence>
<evidence type="ECO:0000313" key="17">
    <source>
        <dbReference type="RefSeq" id="XP_029642837.1"/>
    </source>
</evidence>
<dbReference type="CDD" id="cd23664">
    <property type="entry name" value="BRE"/>
    <property type="match status" value="1"/>
</dbReference>
<proteinExistence type="inferred from homology"/>
<keyword evidence="9 15" id="KW-0833">Ubl conjugation pathway</keyword>
<dbReference type="AlphaFoldDB" id="A0A6P7SXA2"/>
<dbReference type="PANTHER" id="PTHR15189:SF7">
    <property type="entry name" value="BRISC AND BRCA1-A COMPLEX MEMBER 2"/>
    <property type="match status" value="1"/>
</dbReference>
<evidence type="ECO:0000256" key="3">
    <source>
        <dbReference type="ARBA" id="ARBA00022490"/>
    </source>
</evidence>
<dbReference type="GO" id="GO:0031593">
    <property type="term" value="F:polyubiquitin modification-dependent protein binding"/>
    <property type="evidence" value="ECO:0007669"/>
    <property type="project" value="UniProtKB-UniRule"/>
</dbReference>
<dbReference type="GO" id="GO:0005737">
    <property type="term" value="C:cytoplasm"/>
    <property type="evidence" value="ECO:0007669"/>
    <property type="project" value="UniProtKB-SubCell"/>
</dbReference>
<evidence type="ECO:0000256" key="11">
    <source>
        <dbReference type="ARBA" id="ARBA00023204"/>
    </source>
</evidence>
<dbReference type="Pfam" id="PF06113">
    <property type="entry name" value="BRE"/>
    <property type="match status" value="1"/>
</dbReference>
<protein>
    <recommendedName>
        <fullName evidence="2 15">BRISC and BRCA1-A complex member 2</fullName>
    </recommendedName>
</protein>
<sequence>MDPEIWNQLSPTIVQYVETLVRHGQVGIGAGNIYIKDVLSSCPSITLPPKGDRFKVALPYAGCFVTWEVLFDCNHPDDPPDFIFDADQKGFAPELETIESLINWDHYKASSLLIVLQELLGKYRLYQQQLVESNYRLKFEYESLLEHTDVKPEEVEMHISRTENQAVGPVHFLIKMSVDFSRIPSYLTKDDPGEDNAVLLLMFPYPGAPTVNPQLHLSPRVENALGGSANLRIPPFPNGGVLIDYVPKVNQLLKNKVEQVVQSYEKRKEYIASFLSHFARSLIEYDAEGFSRISFLFEWNDFFFIFEAELSLYFPREAPVFTFQSIYHESKGRPYTETKKDYPYSPRWSGNEMAERAKSFILESIGAFQKSSLNSGTF</sequence>
<dbReference type="GO" id="GO:0070552">
    <property type="term" value="C:BRISC complex"/>
    <property type="evidence" value="ECO:0007669"/>
    <property type="project" value="UniProtKB-UniRule"/>
</dbReference>
<evidence type="ECO:0000256" key="13">
    <source>
        <dbReference type="ARBA" id="ARBA00023306"/>
    </source>
</evidence>
<dbReference type="GO" id="GO:0006302">
    <property type="term" value="P:double-strand break repair"/>
    <property type="evidence" value="ECO:0007669"/>
    <property type="project" value="UniProtKB-UniRule"/>
</dbReference>
<evidence type="ECO:0000256" key="7">
    <source>
        <dbReference type="ARBA" id="ARBA00022763"/>
    </source>
</evidence>
<evidence type="ECO:0000256" key="12">
    <source>
        <dbReference type="ARBA" id="ARBA00023242"/>
    </source>
</evidence>
<keyword evidence="13 15" id="KW-0131">Cell cycle</keyword>
<comment type="similarity">
    <text evidence="14 15">Belongs to the BABAM2 family.</text>
</comment>
<evidence type="ECO:0000256" key="1">
    <source>
        <dbReference type="ARBA" id="ARBA00004123"/>
    </source>
</evidence>
<dbReference type="RefSeq" id="XP_029642837.1">
    <property type="nucleotide sequence ID" value="XM_029786977.2"/>
</dbReference>
<gene>
    <name evidence="17" type="primary">LOC115217324</name>
</gene>
<comment type="subunit">
    <text evidence="15">Component of the ARISC complex. Component of the BRCA1-A complex. Component of the BRISC complex. Binds polyubiquitin.</text>
</comment>
<keyword evidence="10 15" id="KW-0156">Chromatin regulator</keyword>
<evidence type="ECO:0000256" key="6">
    <source>
        <dbReference type="ARBA" id="ARBA00022737"/>
    </source>
</evidence>
<dbReference type="InterPro" id="IPR010358">
    <property type="entry name" value="BRE"/>
</dbReference>
<keyword evidence="3 15" id="KW-0963">Cytoplasm</keyword>
<dbReference type="Proteomes" id="UP000515154">
    <property type="component" value="Linkage group LG11"/>
</dbReference>
<comment type="subcellular location">
    <subcellularLocation>
        <location evidence="15">Cytoplasm</location>
    </subcellularLocation>
    <subcellularLocation>
        <location evidence="1 15">Nucleus</location>
    </subcellularLocation>
    <text evidence="15">Localizes at sites of DNA damage at double-strand breaks (DSBs).</text>
</comment>
<comment type="function">
    <text evidence="15">May play a role in homeostasis or cellular differentiation in cells of neural, epithelial and germline origins. May also act as a death receptor-associated anti-apoptotic protein, which inhibits the mitochondrial apoptotic pathway.</text>
</comment>
<dbReference type="PANTHER" id="PTHR15189">
    <property type="entry name" value="BRISC AND BRCA1-A COMPLEX MEMBER 2"/>
    <property type="match status" value="1"/>
</dbReference>
<dbReference type="GO" id="GO:0051301">
    <property type="term" value="P:cell division"/>
    <property type="evidence" value="ECO:0007669"/>
    <property type="project" value="UniProtKB-UniRule"/>
</dbReference>
<keyword evidence="5 15" id="KW-0053">Apoptosis</keyword>
<keyword evidence="16" id="KW-1185">Reference proteome</keyword>